<keyword evidence="3" id="KW-1185">Reference proteome</keyword>
<feature type="transmembrane region" description="Helical" evidence="1">
    <location>
        <begin position="6"/>
        <end position="24"/>
    </location>
</feature>
<dbReference type="RefSeq" id="WP_374345655.1">
    <property type="nucleotide sequence ID" value="NZ_JBHTLQ010000001.1"/>
</dbReference>
<dbReference type="Proteomes" id="UP001597216">
    <property type="component" value="Unassembled WGS sequence"/>
</dbReference>
<accession>A0ABW3SYJ3</accession>
<dbReference type="Gene3D" id="3.30.70.100">
    <property type="match status" value="1"/>
</dbReference>
<feature type="transmembrane region" description="Helical" evidence="1">
    <location>
        <begin position="190"/>
        <end position="212"/>
    </location>
</feature>
<gene>
    <name evidence="2" type="ORF">ACFQ27_00265</name>
</gene>
<organism evidence="2 3">
    <name type="scientific">Phenylobacterium conjunctum</name>
    <dbReference type="NCBI Taxonomy" id="1298959"/>
    <lineage>
        <taxon>Bacteria</taxon>
        <taxon>Pseudomonadati</taxon>
        <taxon>Pseudomonadota</taxon>
        <taxon>Alphaproteobacteria</taxon>
        <taxon>Caulobacterales</taxon>
        <taxon>Caulobacteraceae</taxon>
        <taxon>Phenylobacterium</taxon>
    </lineage>
</organism>
<evidence type="ECO:0000256" key="1">
    <source>
        <dbReference type="SAM" id="Phobius"/>
    </source>
</evidence>
<proteinExistence type="predicted"/>
<evidence type="ECO:0000313" key="2">
    <source>
        <dbReference type="EMBL" id="MFD1188996.1"/>
    </source>
</evidence>
<dbReference type="EMBL" id="JBHTLQ010000001">
    <property type="protein sequence ID" value="MFD1188996.1"/>
    <property type="molecule type" value="Genomic_DNA"/>
</dbReference>
<comment type="caution">
    <text evidence="2">The sequence shown here is derived from an EMBL/GenBank/DDBJ whole genome shotgun (WGS) entry which is preliminary data.</text>
</comment>
<keyword evidence="1" id="KW-0812">Transmembrane</keyword>
<evidence type="ECO:0000313" key="3">
    <source>
        <dbReference type="Proteomes" id="UP001597216"/>
    </source>
</evidence>
<protein>
    <submittedName>
        <fullName evidence="2">Uncharacterized protein</fullName>
    </submittedName>
</protein>
<reference evidence="3" key="1">
    <citation type="journal article" date="2019" name="Int. J. Syst. Evol. Microbiol.">
        <title>The Global Catalogue of Microorganisms (GCM) 10K type strain sequencing project: providing services to taxonomists for standard genome sequencing and annotation.</title>
        <authorList>
            <consortium name="The Broad Institute Genomics Platform"/>
            <consortium name="The Broad Institute Genome Sequencing Center for Infectious Disease"/>
            <person name="Wu L."/>
            <person name="Ma J."/>
        </authorList>
    </citation>
    <scope>NUCLEOTIDE SEQUENCE [LARGE SCALE GENOMIC DNA]</scope>
    <source>
        <strain evidence="3">CCUG 55074</strain>
    </source>
</reference>
<keyword evidence="1" id="KW-1133">Transmembrane helix</keyword>
<name>A0ABW3SYJ3_9CAUL</name>
<sequence>MTTFWVWGLALVLYAAFLAWYQNWRGPLRPAEVESLVERMRADSAEATDRNSLDAIKAFFLADDGREFFMLNLVRLAPGTIADPTTGEQKPAREVMEGYTKMFLPALFARGGHPAIAARKIGPFVDTWGVPADPDWTMIGYMRYRSRRDLAQLVCDPRFNGAHEFKFAAMPETASFPTRPMMMFLPSPRIWVGLAIALAAALGQIALLLGAAA</sequence>
<keyword evidence="1" id="KW-0472">Membrane</keyword>